<reference evidence="1 2" key="1">
    <citation type="submission" date="2013-11" db="EMBL/GenBank/DDBJ databases">
        <title>Complete genome sequence of Rhizobium gallicum bv. gallicum R602.</title>
        <authorList>
            <person name="Bustos P."/>
            <person name="Santamaria R.I."/>
            <person name="Lozano L."/>
            <person name="Acosta J.L."/>
            <person name="Ormeno-Orrillo E."/>
            <person name="Rogel M.A."/>
            <person name="Romero D."/>
            <person name="Cevallos M.A."/>
            <person name="Martinez-Romero E."/>
            <person name="Gonzalez V."/>
        </authorList>
    </citation>
    <scope>NUCLEOTIDE SEQUENCE [LARGE SCALE GENOMIC DNA]</scope>
    <source>
        <strain evidence="1 2">R602</strain>
        <plasmid evidence="1 2">pRgalR602c</plasmid>
    </source>
</reference>
<dbReference type="KEGG" id="rga:RGR602_PC02128"/>
<evidence type="ECO:0000313" key="1">
    <source>
        <dbReference type="EMBL" id="AJD46149.1"/>
    </source>
</evidence>
<protein>
    <submittedName>
        <fullName evidence="1">Uncharacterized protein</fullName>
    </submittedName>
</protein>
<proteinExistence type="predicted"/>
<dbReference type="RefSeq" id="WP_040116199.1">
    <property type="nucleotide sequence ID" value="NZ_CP006880.1"/>
</dbReference>
<name>A0A0B4XDT2_9HYPH</name>
<dbReference type="Proteomes" id="UP000031368">
    <property type="component" value="Plasmid pRgalR602c"/>
</dbReference>
<gene>
    <name evidence="1" type="ORF">RGR602_PC02128</name>
</gene>
<sequence length="96" mass="10742">MQITRDDNGDFVLDPTELSTRFGLSRAEFKRNLQMGLVASTVEIGEGDDSGLRRLSLRIGNRIWRALLDESNTVLSEEMTFARAGSVKRTGRRILG</sequence>
<evidence type="ECO:0000313" key="2">
    <source>
        <dbReference type="Proteomes" id="UP000031368"/>
    </source>
</evidence>
<accession>A0A0B4XDT2</accession>
<keyword evidence="1" id="KW-0614">Plasmid</keyword>
<keyword evidence="2" id="KW-1185">Reference proteome</keyword>
<dbReference type="AlphaFoldDB" id="A0A0B4XDT2"/>
<geneLocation type="plasmid" evidence="1 2">
    <name>pRgalR602c</name>
</geneLocation>
<dbReference type="HOGENOM" id="CLU_166865_1_0_5"/>
<dbReference type="EMBL" id="CP006880">
    <property type="protein sequence ID" value="AJD46149.1"/>
    <property type="molecule type" value="Genomic_DNA"/>
</dbReference>
<organism evidence="1 2">
    <name type="scientific">Rhizobium gallicum bv. gallicum R602sp</name>
    <dbReference type="NCBI Taxonomy" id="1041138"/>
    <lineage>
        <taxon>Bacteria</taxon>
        <taxon>Pseudomonadati</taxon>
        <taxon>Pseudomonadota</taxon>
        <taxon>Alphaproteobacteria</taxon>
        <taxon>Hyphomicrobiales</taxon>
        <taxon>Rhizobiaceae</taxon>
        <taxon>Rhizobium/Agrobacterium group</taxon>
        <taxon>Rhizobium</taxon>
    </lineage>
</organism>
<dbReference type="InterPro" id="IPR045389">
    <property type="entry name" value="DUF6522"/>
</dbReference>
<dbReference type="Pfam" id="PF20132">
    <property type="entry name" value="DUF6522"/>
    <property type="match status" value="1"/>
</dbReference>